<dbReference type="InterPro" id="IPR001296">
    <property type="entry name" value="Glyco_trans_1"/>
</dbReference>
<sequence>MAKVLFHDHKLANILFTDELPSGGAAVQTYGWIHGLLANGHQVSLITDLDEEEKMDIKSEFSDLEIIPSFDYSKGVKWLRWVTHRYPDTYRKIKKINPDYVYESIPNWGSYFLGKICRSLGTKYVLRISNDSFLDDRILKNYTKFDRYFLMKGIEMADIILVQNDYQLAAIKKYFPKKNIKKISNPIYVHEPEKIIMGAEKDYIAWAGLFQYQKNLKLLYQIASALPKEKFKIAGTLSSKEDEETYEYLGKLEKLPNVEFVGFLERRQVLAFFANAKYLLNTSRYEGFSNTFLEAMMMGTPILTSEHVNPDFLISGNNLGIVYRSSEDLSTKLVKVDKPAYEQMVSRVLDYVAKNHNYKLVAANLMRLLEGKETLEAESSRAQVDEVVLS</sequence>
<evidence type="ECO:0000259" key="1">
    <source>
        <dbReference type="Pfam" id="PF00534"/>
    </source>
</evidence>
<protein>
    <submittedName>
        <fullName evidence="2">Glycosyltransferase family 4 protein</fullName>
    </submittedName>
</protein>
<dbReference type="PANTHER" id="PTHR12526:SF625">
    <property type="entry name" value="PHOSPHATIDYLINOSITOL GLYCAN-CLASS A"/>
    <property type="match status" value="1"/>
</dbReference>
<dbReference type="PANTHER" id="PTHR12526">
    <property type="entry name" value="GLYCOSYLTRANSFERASE"/>
    <property type="match status" value="1"/>
</dbReference>
<dbReference type="Proteomes" id="UP001319104">
    <property type="component" value="Unassembled WGS sequence"/>
</dbReference>
<dbReference type="EMBL" id="JAHCMY010000004">
    <property type="protein sequence ID" value="MBS9524268.1"/>
    <property type="molecule type" value="Genomic_DNA"/>
</dbReference>
<dbReference type="RefSeq" id="WP_213945127.1">
    <property type="nucleotide sequence ID" value="NZ_JAHCMY010000004.1"/>
</dbReference>
<name>A0AAP2CGL8_9BACT</name>
<comment type="caution">
    <text evidence="2">The sequence shown here is derived from an EMBL/GenBank/DDBJ whole genome shotgun (WGS) entry which is preliminary data.</text>
</comment>
<accession>A0AAP2CGL8</accession>
<proteinExistence type="predicted"/>
<dbReference type="Gene3D" id="3.40.50.2000">
    <property type="entry name" value="Glycogen Phosphorylase B"/>
    <property type="match status" value="2"/>
</dbReference>
<evidence type="ECO:0000313" key="3">
    <source>
        <dbReference type="Proteomes" id="UP001319104"/>
    </source>
</evidence>
<organism evidence="2 3">
    <name type="scientific">Litoribacter ruber</name>
    <dbReference type="NCBI Taxonomy" id="702568"/>
    <lineage>
        <taxon>Bacteria</taxon>
        <taxon>Pseudomonadati</taxon>
        <taxon>Bacteroidota</taxon>
        <taxon>Cytophagia</taxon>
        <taxon>Cytophagales</taxon>
        <taxon>Cyclobacteriaceae</taxon>
        <taxon>Litoribacter</taxon>
    </lineage>
</organism>
<keyword evidence="3" id="KW-1185">Reference proteome</keyword>
<dbReference type="GO" id="GO:0016757">
    <property type="term" value="F:glycosyltransferase activity"/>
    <property type="evidence" value="ECO:0007669"/>
    <property type="project" value="TreeGrafter"/>
</dbReference>
<dbReference type="CDD" id="cd03801">
    <property type="entry name" value="GT4_PimA-like"/>
    <property type="match status" value="1"/>
</dbReference>
<dbReference type="SUPFAM" id="SSF53756">
    <property type="entry name" value="UDP-Glycosyltransferase/glycogen phosphorylase"/>
    <property type="match status" value="1"/>
</dbReference>
<dbReference type="Pfam" id="PF00534">
    <property type="entry name" value="Glycos_transf_1"/>
    <property type="match status" value="1"/>
</dbReference>
<reference evidence="2 3" key="1">
    <citation type="submission" date="2021-05" db="EMBL/GenBank/DDBJ databases">
        <authorList>
            <person name="Zhang Z.D."/>
            <person name="Osman G."/>
        </authorList>
    </citation>
    <scope>NUCLEOTIDE SEQUENCE [LARGE SCALE GENOMIC DNA]</scope>
    <source>
        <strain evidence="2 3">KCTC 32217</strain>
    </source>
</reference>
<dbReference type="AlphaFoldDB" id="A0AAP2CGL8"/>
<evidence type="ECO:0000313" key="2">
    <source>
        <dbReference type="EMBL" id="MBS9524268.1"/>
    </source>
</evidence>
<gene>
    <name evidence="2" type="ORF">KI659_09600</name>
</gene>
<feature type="domain" description="Glycosyl transferase family 1" evidence="1">
    <location>
        <begin position="200"/>
        <end position="326"/>
    </location>
</feature>